<reference evidence="10" key="1">
    <citation type="journal article" date="2015" name="PeerJ">
        <title>First genomic representation of candidate bacterial phylum KSB3 points to enhanced environmental sensing as a trigger of wastewater bulking.</title>
        <authorList>
            <person name="Sekiguchi Y."/>
            <person name="Ohashi A."/>
            <person name="Parks D.H."/>
            <person name="Yamauchi T."/>
            <person name="Tyson G.W."/>
            <person name="Hugenholtz P."/>
        </authorList>
    </citation>
    <scope>NUCLEOTIDE SEQUENCE [LARGE SCALE GENOMIC DNA]</scope>
</reference>
<gene>
    <name evidence="10" type="ORF">U14_05142</name>
</gene>
<dbReference type="Gene3D" id="3.20.20.80">
    <property type="entry name" value="Glycosidases"/>
    <property type="match status" value="1"/>
</dbReference>
<evidence type="ECO:0000256" key="1">
    <source>
        <dbReference type="ARBA" id="ARBA00007806"/>
    </source>
</evidence>
<dbReference type="NCBIfam" id="NF007940">
    <property type="entry name" value="PRK10658.1"/>
    <property type="match status" value="1"/>
</dbReference>
<evidence type="ECO:0000259" key="7">
    <source>
        <dbReference type="Pfam" id="PF01055"/>
    </source>
</evidence>
<dbReference type="InterPro" id="IPR011013">
    <property type="entry name" value="Gal_mutarotase_sf_dom"/>
</dbReference>
<evidence type="ECO:0000256" key="3">
    <source>
        <dbReference type="ARBA" id="ARBA00023295"/>
    </source>
</evidence>
<dbReference type="InterPro" id="IPR000322">
    <property type="entry name" value="Glyco_hydro_31_TIM"/>
</dbReference>
<dbReference type="CDD" id="cd06593">
    <property type="entry name" value="GH31_xylosidase_YicI"/>
    <property type="match status" value="1"/>
</dbReference>
<keyword evidence="2 6" id="KW-0378">Hydrolase</keyword>
<dbReference type="GO" id="GO:0030246">
    <property type="term" value="F:carbohydrate binding"/>
    <property type="evidence" value="ECO:0007669"/>
    <property type="project" value="InterPro"/>
</dbReference>
<feature type="domain" description="Glycosyl hydrolase family 31 C-terminal" evidence="9">
    <location>
        <begin position="586"/>
        <end position="671"/>
    </location>
</feature>
<dbReference type="AlphaFoldDB" id="A0A081BR36"/>
<dbReference type="EMBL" id="DF820460">
    <property type="protein sequence ID" value="GAK53867.1"/>
    <property type="molecule type" value="Genomic_DNA"/>
</dbReference>
<evidence type="ECO:0000256" key="6">
    <source>
        <dbReference type="RuleBase" id="RU361185"/>
    </source>
</evidence>
<evidence type="ECO:0000259" key="8">
    <source>
        <dbReference type="Pfam" id="PF13802"/>
    </source>
</evidence>
<dbReference type="SUPFAM" id="SSF117125">
    <property type="entry name" value="Putative glucosidase YicI, C-terminal domain"/>
    <property type="match status" value="1"/>
</dbReference>
<evidence type="ECO:0000259" key="9">
    <source>
        <dbReference type="Pfam" id="PF21365"/>
    </source>
</evidence>
<dbReference type="SUPFAM" id="SSF74650">
    <property type="entry name" value="Galactose mutarotase-like"/>
    <property type="match status" value="1"/>
</dbReference>
<evidence type="ECO:0000256" key="5">
    <source>
        <dbReference type="ARBA" id="ARBA00066962"/>
    </source>
</evidence>
<evidence type="ECO:0000256" key="4">
    <source>
        <dbReference type="ARBA" id="ARBA00052064"/>
    </source>
</evidence>
<evidence type="ECO:0000313" key="10">
    <source>
        <dbReference type="EMBL" id="GAK53867.1"/>
    </source>
</evidence>
<sequence>MRITHGSYALAKGVTYSSIDEVYEYTYNERRLLAHGIYRHRDPRQPGGHVIKVHGMILTVELSSPAPDVIHVKTTHHAQGKQADGKYPIDNSQYHPLKIEDQKDCLLVTSGNVTAKITKSPWKIEFLNDAGNIVTSSPHDGMGWAQTLSGEYMGEKLMIAPDEYVYGMGERFSPFIRNGQHVEIWNGDYATTSDMGYKNVPFYMSSKGYGVLVNSSDKVEFEAATEEVSAVRFTVPGNELDYYLFYGATPKDVLERYTFVTGRPPLVPKWSLGLWLTTSFTTVYNEEIVTEHIEGMEKRDLPLTVFHFDCYWMKERHWCDFEWDRDAFPQPEEMLQRLKARGLHICLWINPYVSELSSLFAEGVENGYFLKRQNGDVYQIDWWQPGLAFVDFTNPAACRWYADKLKMLMAMGADTFKTDFAESAPEDAVYFNGQSGKAMHNMYTLLYNQVVFEVLEEVRGKGDALVFARSATACSHKFPVHWGGDCAANYLSMAAELRGGLSFALSGFAFWSHDIGGFYGQDADVYKRWIAFGLLSSHSRLHGDSSYRVPWNFDEESVDVLRHFTKVRHRLLPYLYSCCKTAHDRGTPVLRPMLLEFPDDPTCLYLDRQYMLGDSLLVAPIFNAAGAAHYYLPAGEWTNFWTNERKQGGQWVKEMVDYLTVPLWIRENSIVPMGQVENAPLRSSFDNLELHLYNITGAARVDLYDDGRTVTITAKREGNDVLLTLSEPIPGATVRVAGKADAVAISGKEVRVKTA</sequence>
<dbReference type="CDD" id="cd14752">
    <property type="entry name" value="GH31_N"/>
    <property type="match status" value="1"/>
</dbReference>
<comment type="catalytic activity">
    <reaction evidence="4">
        <text>Hydrolysis of terminal, non-reducing alpha-D-xylose residues with release of alpha-D-xylose.</text>
        <dbReference type="EC" id="3.2.1.177"/>
    </reaction>
</comment>
<dbReference type="InterPro" id="IPR025887">
    <property type="entry name" value="Glyco_hydro_31_N_dom"/>
</dbReference>
<dbReference type="InterPro" id="IPR051816">
    <property type="entry name" value="Glycosyl_Hydrolase_31"/>
</dbReference>
<dbReference type="Gene3D" id="2.60.40.1760">
    <property type="entry name" value="glycosyl hydrolase (family 31)"/>
    <property type="match status" value="1"/>
</dbReference>
<accession>A0A081BR36</accession>
<dbReference type="InterPro" id="IPR048395">
    <property type="entry name" value="Glyco_hydro_31_C"/>
</dbReference>
<dbReference type="Pfam" id="PF01055">
    <property type="entry name" value="Glyco_hydro_31_2nd"/>
    <property type="match status" value="1"/>
</dbReference>
<dbReference type="Pfam" id="PF13802">
    <property type="entry name" value="Gal_mutarotas_2"/>
    <property type="match status" value="1"/>
</dbReference>
<dbReference type="PANTHER" id="PTHR43863:SF2">
    <property type="entry name" value="MALTASE-GLUCOAMYLASE"/>
    <property type="match status" value="1"/>
</dbReference>
<dbReference type="PANTHER" id="PTHR43863">
    <property type="entry name" value="HYDROLASE, PUTATIVE (AFU_ORTHOLOGUE AFUA_1G03140)-RELATED"/>
    <property type="match status" value="1"/>
</dbReference>
<dbReference type="SUPFAM" id="SSF51445">
    <property type="entry name" value="(Trans)glycosidases"/>
    <property type="match status" value="1"/>
</dbReference>
<dbReference type="Pfam" id="PF21365">
    <property type="entry name" value="Glyco_hydro_31_3rd"/>
    <property type="match status" value="1"/>
</dbReference>
<proteinExistence type="inferred from homology"/>
<evidence type="ECO:0000313" key="11">
    <source>
        <dbReference type="Proteomes" id="UP000030700"/>
    </source>
</evidence>
<dbReference type="Proteomes" id="UP000030700">
    <property type="component" value="Unassembled WGS sequence"/>
</dbReference>
<keyword evidence="11" id="KW-1185">Reference proteome</keyword>
<dbReference type="STRING" id="1499966.U14_05142"/>
<dbReference type="EC" id="3.2.1.177" evidence="5"/>
<organism evidence="10">
    <name type="scientific">Candidatus Moduliflexus flocculans</name>
    <dbReference type="NCBI Taxonomy" id="1499966"/>
    <lineage>
        <taxon>Bacteria</taxon>
        <taxon>Candidatus Moduliflexota</taxon>
        <taxon>Candidatus Moduliflexia</taxon>
        <taxon>Candidatus Moduliflexales</taxon>
        <taxon>Candidatus Moduliflexaceae</taxon>
    </lineage>
</organism>
<comment type="similarity">
    <text evidence="1 6">Belongs to the glycosyl hydrolase 31 family.</text>
</comment>
<protein>
    <recommendedName>
        <fullName evidence="5">alpha-D-xyloside xylohydrolase</fullName>
        <ecNumber evidence="5">3.2.1.177</ecNumber>
    </recommendedName>
</protein>
<dbReference type="FunFam" id="3.20.20.80:FF:000053">
    <property type="entry name" value="Alpha-xylosidase YicI"/>
    <property type="match status" value="1"/>
</dbReference>
<name>A0A081BR36_9BACT</name>
<dbReference type="SUPFAM" id="SSF51011">
    <property type="entry name" value="Glycosyl hydrolase domain"/>
    <property type="match status" value="1"/>
</dbReference>
<feature type="domain" description="Glycoside hydrolase family 31 TIM barrel" evidence="7">
    <location>
        <begin position="264"/>
        <end position="577"/>
    </location>
</feature>
<dbReference type="HOGENOM" id="CLU_000631_10_0_0"/>
<dbReference type="InterPro" id="IPR017853">
    <property type="entry name" value="GH"/>
</dbReference>
<dbReference type="GO" id="GO:0061634">
    <property type="term" value="F:alpha-D-xyloside xylohydrolase"/>
    <property type="evidence" value="ECO:0007669"/>
    <property type="project" value="UniProtKB-EC"/>
</dbReference>
<dbReference type="Gene3D" id="2.60.40.1180">
    <property type="entry name" value="Golgi alpha-mannosidase II"/>
    <property type="match status" value="2"/>
</dbReference>
<keyword evidence="3 6" id="KW-0326">Glycosidase</keyword>
<evidence type="ECO:0000256" key="2">
    <source>
        <dbReference type="ARBA" id="ARBA00022801"/>
    </source>
</evidence>
<feature type="domain" description="Glycoside hydrolase family 31 N-terminal" evidence="8">
    <location>
        <begin position="59"/>
        <end position="222"/>
    </location>
</feature>
<dbReference type="InterPro" id="IPR013780">
    <property type="entry name" value="Glyco_hydro_b"/>
</dbReference>
<dbReference type="GO" id="GO:0005975">
    <property type="term" value="P:carbohydrate metabolic process"/>
    <property type="evidence" value="ECO:0007669"/>
    <property type="project" value="InterPro"/>
</dbReference>